<dbReference type="PANTHER" id="PTHR43528">
    <property type="entry name" value="ALPHA-KETOGLUTARATE PERMEASE"/>
    <property type="match status" value="1"/>
</dbReference>
<organism evidence="11 12">
    <name type="scientific">Legionella resiliens</name>
    <dbReference type="NCBI Taxonomy" id="2905958"/>
    <lineage>
        <taxon>Bacteria</taxon>
        <taxon>Pseudomonadati</taxon>
        <taxon>Pseudomonadota</taxon>
        <taxon>Gammaproteobacteria</taxon>
        <taxon>Legionellales</taxon>
        <taxon>Legionellaceae</taxon>
        <taxon>Legionella</taxon>
    </lineage>
</organism>
<dbReference type="InterPro" id="IPR005829">
    <property type="entry name" value="Sugar_transporter_CS"/>
</dbReference>
<feature type="transmembrane region" description="Helical" evidence="9">
    <location>
        <begin position="130"/>
        <end position="156"/>
    </location>
</feature>
<feature type="transmembrane region" description="Helical" evidence="9">
    <location>
        <begin position="203"/>
        <end position="222"/>
    </location>
</feature>
<dbReference type="PROSITE" id="PS50850">
    <property type="entry name" value="MFS"/>
    <property type="match status" value="1"/>
</dbReference>
<reference evidence="11 12" key="1">
    <citation type="journal article" date="2024" name="Pathogens">
        <title>Characterization of a Novel Species of Legionella Isolated from a Healthcare Facility: Legionella resiliens sp. nov.</title>
        <authorList>
            <person name="Cristino S."/>
            <person name="Pascale M.R."/>
            <person name="Marino F."/>
            <person name="Derelitto C."/>
            <person name="Salaris S."/>
            <person name="Orsini M."/>
            <person name="Squarzoni S."/>
            <person name="Grottola A."/>
            <person name="Girolamini L."/>
        </authorList>
    </citation>
    <scope>NUCLEOTIDE SEQUENCE [LARGE SCALE GENOMIC DNA]</scope>
    <source>
        <strain evidence="11 12">8cVS16</strain>
    </source>
</reference>
<keyword evidence="12" id="KW-1185">Reference proteome</keyword>
<feature type="transmembrane region" description="Helical" evidence="9">
    <location>
        <begin position="293"/>
        <end position="310"/>
    </location>
</feature>
<feature type="transmembrane region" description="Helical" evidence="9">
    <location>
        <begin position="31"/>
        <end position="56"/>
    </location>
</feature>
<feature type="transmembrane region" description="Helical" evidence="9">
    <location>
        <begin position="257"/>
        <end position="281"/>
    </location>
</feature>
<sequence length="451" mass="50083">MSRLIMVMYGMSYTFCTQNKEKIMNKEQYKIVALTALGGALEFYDFTIYALFASYISQNFFANTDTLIGLINTFAVFALGYLARPVGGMVFGHLGDKFGRKSAFSLAVFMMATATLLMGCLPNYQSIGVTAPIILIFLRLMQGFSVGGEIPGAAVFTIEHVPQEQRGFAIGLVFMCITLGNSLGALVGFILTLLLNQEQMMAWGWRIPFIIGFGLGIISYIIRRQSIETPVFLTMVKEEKIHHQPFWGLWTLSWEKLFHAFLFTAVSSSIISLFLYLPAYLTSIVKLKVTHTYLINLVSFLSFAVLTAVFGSLSDRWNRKKLLMIGALLLILSCYPLFYGLNHFGESFIWIFTLCFALFGAMINGSYVVLISESFPAHLRYSGVGFSYSLGIALFGGVAPLAFTQLIQALKLPEAPALYLLICAFATLIAILRSEPRKIPVGQGNEYPSLP</sequence>
<dbReference type="InterPro" id="IPR051084">
    <property type="entry name" value="H+-coupled_symporters"/>
</dbReference>
<comment type="caution">
    <text evidence="11">The sequence shown here is derived from an EMBL/GenBank/DDBJ whole genome shotgun (WGS) entry which is preliminary data.</text>
</comment>
<evidence type="ECO:0000256" key="1">
    <source>
        <dbReference type="ARBA" id="ARBA00004651"/>
    </source>
</evidence>
<accession>A0ABS8X1J8</accession>
<comment type="subcellular location">
    <subcellularLocation>
        <location evidence="1">Cell membrane</location>
        <topology evidence="1">Multi-pass membrane protein</topology>
    </subcellularLocation>
</comment>
<feature type="transmembrane region" description="Helical" evidence="9">
    <location>
        <begin position="383"/>
        <end position="403"/>
    </location>
</feature>
<feature type="transmembrane region" description="Helical" evidence="9">
    <location>
        <begin position="103"/>
        <end position="124"/>
    </location>
</feature>
<evidence type="ECO:0000256" key="5">
    <source>
        <dbReference type="ARBA" id="ARBA00022692"/>
    </source>
</evidence>
<dbReference type="Gene3D" id="1.20.1250.20">
    <property type="entry name" value="MFS general substrate transporter like domains"/>
    <property type="match status" value="1"/>
</dbReference>
<keyword evidence="7 9" id="KW-1133">Transmembrane helix</keyword>
<evidence type="ECO:0000256" key="9">
    <source>
        <dbReference type="SAM" id="Phobius"/>
    </source>
</evidence>
<keyword evidence="6" id="KW-0769">Symport</keyword>
<evidence type="ECO:0000256" key="8">
    <source>
        <dbReference type="ARBA" id="ARBA00023136"/>
    </source>
</evidence>
<gene>
    <name evidence="11" type="ORF">LXO92_04535</name>
</gene>
<evidence type="ECO:0000256" key="4">
    <source>
        <dbReference type="ARBA" id="ARBA00022475"/>
    </source>
</evidence>
<keyword evidence="4" id="KW-1003">Cell membrane</keyword>
<dbReference type="Pfam" id="PF07690">
    <property type="entry name" value="MFS_1"/>
    <property type="match status" value="1"/>
</dbReference>
<evidence type="ECO:0000313" key="12">
    <source>
        <dbReference type="Proteomes" id="UP001320170"/>
    </source>
</evidence>
<evidence type="ECO:0000256" key="2">
    <source>
        <dbReference type="ARBA" id="ARBA00008240"/>
    </source>
</evidence>
<evidence type="ECO:0000313" key="11">
    <source>
        <dbReference type="EMBL" id="MCE3531641.1"/>
    </source>
</evidence>
<feature type="transmembrane region" description="Helical" evidence="9">
    <location>
        <begin position="415"/>
        <end position="432"/>
    </location>
</feature>
<dbReference type="SUPFAM" id="SSF103473">
    <property type="entry name" value="MFS general substrate transporter"/>
    <property type="match status" value="1"/>
</dbReference>
<dbReference type="InterPro" id="IPR011701">
    <property type="entry name" value="MFS"/>
</dbReference>
<dbReference type="PANTHER" id="PTHR43528:SF1">
    <property type="entry name" value="ALPHA-KETOGLUTARATE PERMEASE"/>
    <property type="match status" value="1"/>
</dbReference>
<dbReference type="EMBL" id="JAJTND010000003">
    <property type="protein sequence ID" value="MCE3531641.1"/>
    <property type="molecule type" value="Genomic_DNA"/>
</dbReference>
<evidence type="ECO:0000256" key="3">
    <source>
        <dbReference type="ARBA" id="ARBA00022448"/>
    </source>
</evidence>
<protein>
    <submittedName>
        <fullName evidence="11">MFS transporter</fullName>
    </submittedName>
</protein>
<feature type="transmembrane region" description="Helical" evidence="9">
    <location>
        <begin position="322"/>
        <end position="341"/>
    </location>
</feature>
<comment type="similarity">
    <text evidence="2">Belongs to the major facilitator superfamily. Metabolite:H+ Symporter (MHS) family (TC 2.A.1.6) family.</text>
</comment>
<feature type="transmembrane region" description="Helical" evidence="9">
    <location>
        <begin position="168"/>
        <end position="191"/>
    </location>
</feature>
<name>A0ABS8X1J8_9GAMM</name>
<proteinExistence type="inferred from homology"/>
<dbReference type="InterPro" id="IPR036259">
    <property type="entry name" value="MFS_trans_sf"/>
</dbReference>
<evidence type="ECO:0000256" key="7">
    <source>
        <dbReference type="ARBA" id="ARBA00022989"/>
    </source>
</evidence>
<keyword evidence="8 9" id="KW-0472">Membrane</keyword>
<dbReference type="PROSITE" id="PS00217">
    <property type="entry name" value="SUGAR_TRANSPORT_2"/>
    <property type="match status" value="1"/>
</dbReference>
<feature type="domain" description="Major facilitator superfamily (MFS) profile" evidence="10">
    <location>
        <begin position="31"/>
        <end position="438"/>
    </location>
</feature>
<keyword evidence="5 9" id="KW-0812">Transmembrane</keyword>
<dbReference type="Proteomes" id="UP001320170">
    <property type="component" value="Unassembled WGS sequence"/>
</dbReference>
<feature type="transmembrane region" description="Helical" evidence="9">
    <location>
        <begin position="347"/>
        <end position="371"/>
    </location>
</feature>
<keyword evidence="3" id="KW-0813">Transport</keyword>
<evidence type="ECO:0000259" key="10">
    <source>
        <dbReference type="PROSITE" id="PS50850"/>
    </source>
</evidence>
<feature type="transmembrane region" description="Helical" evidence="9">
    <location>
        <begin position="68"/>
        <end position="91"/>
    </location>
</feature>
<dbReference type="InterPro" id="IPR020846">
    <property type="entry name" value="MFS_dom"/>
</dbReference>
<evidence type="ECO:0000256" key="6">
    <source>
        <dbReference type="ARBA" id="ARBA00022847"/>
    </source>
</evidence>
<dbReference type="RefSeq" id="WP_182351531.1">
    <property type="nucleotide sequence ID" value="NZ_JAJSPM010000003.1"/>
</dbReference>